<dbReference type="Gene3D" id="3.40.630.30">
    <property type="match status" value="1"/>
</dbReference>
<sequence length="164" mass="18151">MDGLGPADAQHSADLALKTTWRVLRPDVPADQSTYDEVRRLGHAEFHEDVLEIVDSVQVVVLLHGVSLLGYVVFGLDDGVMALRFITVEKSYRMRGYGRQLINHVCRLCAEMGLKELSLFSERQTVPFYTAVGFREVPAADGESEDDLQVLMTCLLPGTAGRAQ</sequence>
<feature type="domain" description="N-acetyltransferase" evidence="1">
    <location>
        <begin position="19"/>
        <end position="157"/>
    </location>
</feature>
<proteinExistence type="predicted"/>
<dbReference type="GO" id="GO:0016747">
    <property type="term" value="F:acyltransferase activity, transferring groups other than amino-acyl groups"/>
    <property type="evidence" value="ECO:0007669"/>
    <property type="project" value="InterPro"/>
</dbReference>
<organism evidence="2">
    <name type="scientific">Noctiluca scintillans</name>
    <name type="common">Sea sparkle</name>
    <name type="synonym">Red tide dinoflagellate</name>
    <dbReference type="NCBI Taxonomy" id="2966"/>
    <lineage>
        <taxon>Eukaryota</taxon>
        <taxon>Sar</taxon>
        <taxon>Alveolata</taxon>
        <taxon>Dinophyceae</taxon>
        <taxon>Noctilucales</taxon>
        <taxon>Noctilucaceae</taxon>
        <taxon>Noctiluca</taxon>
    </lineage>
</organism>
<reference evidence="2" key="1">
    <citation type="submission" date="2021-01" db="EMBL/GenBank/DDBJ databases">
        <authorList>
            <person name="Corre E."/>
            <person name="Pelletier E."/>
            <person name="Niang G."/>
            <person name="Scheremetjew M."/>
            <person name="Finn R."/>
            <person name="Kale V."/>
            <person name="Holt S."/>
            <person name="Cochrane G."/>
            <person name="Meng A."/>
            <person name="Brown T."/>
            <person name="Cohen L."/>
        </authorList>
    </citation>
    <scope>NUCLEOTIDE SEQUENCE</scope>
</reference>
<dbReference type="PROSITE" id="PS51186">
    <property type="entry name" value="GNAT"/>
    <property type="match status" value="1"/>
</dbReference>
<dbReference type="EMBL" id="HBFQ01058592">
    <property type="protein sequence ID" value="CAD8867152.1"/>
    <property type="molecule type" value="Transcribed_RNA"/>
</dbReference>
<name>A0A7S1AW08_NOCSC</name>
<dbReference type="SUPFAM" id="SSF55729">
    <property type="entry name" value="Acyl-CoA N-acyltransferases (Nat)"/>
    <property type="match status" value="1"/>
</dbReference>
<dbReference type="Pfam" id="PF00583">
    <property type="entry name" value="Acetyltransf_1"/>
    <property type="match status" value="1"/>
</dbReference>
<evidence type="ECO:0000313" key="2">
    <source>
        <dbReference type="EMBL" id="CAD8867152.1"/>
    </source>
</evidence>
<evidence type="ECO:0000259" key="1">
    <source>
        <dbReference type="PROSITE" id="PS51186"/>
    </source>
</evidence>
<gene>
    <name evidence="2" type="ORF">NSCI0253_LOCUS41507</name>
</gene>
<dbReference type="CDD" id="cd04301">
    <property type="entry name" value="NAT_SF"/>
    <property type="match status" value="1"/>
</dbReference>
<dbReference type="AlphaFoldDB" id="A0A7S1AW08"/>
<dbReference type="InterPro" id="IPR016181">
    <property type="entry name" value="Acyl_CoA_acyltransferase"/>
</dbReference>
<dbReference type="InterPro" id="IPR000182">
    <property type="entry name" value="GNAT_dom"/>
</dbReference>
<accession>A0A7S1AW08</accession>
<protein>
    <recommendedName>
        <fullName evidence="1">N-acetyltransferase domain-containing protein</fullName>
    </recommendedName>
</protein>